<comment type="caution">
    <text evidence="9">The sequence shown here is derived from an EMBL/GenBank/DDBJ whole genome shotgun (WGS) entry which is preliminary data.</text>
</comment>
<dbReference type="PIRSF" id="PIRSF016578">
    <property type="entry name" value="HsaA"/>
    <property type="match status" value="1"/>
</dbReference>
<dbReference type="FunFam" id="1.20.140.10:FF:000004">
    <property type="entry name" value="Acyl-CoA dehydrogenase FadE25"/>
    <property type="match status" value="1"/>
</dbReference>
<comment type="similarity">
    <text evidence="2 5">Belongs to the acyl-CoA dehydrogenase family.</text>
</comment>
<dbReference type="PROSITE" id="PS00072">
    <property type="entry name" value="ACYL_COA_DH_1"/>
    <property type="match status" value="1"/>
</dbReference>
<keyword evidence="10" id="KW-1185">Reference proteome</keyword>
<dbReference type="Pfam" id="PF02770">
    <property type="entry name" value="Acyl-CoA_dh_M"/>
    <property type="match status" value="1"/>
</dbReference>
<feature type="domain" description="Acyl-CoA dehydrogenase/oxidase C-terminal" evidence="6">
    <location>
        <begin position="231"/>
        <end position="379"/>
    </location>
</feature>
<evidence type="ECO:0000256" key="2">
    <source>
        <dbReference type="ARBA" id="ARBA00009347"/>
    </source>
</evidence>
<proteinExistence type="inferred from homology"/>
<feature type="domain" description="Acyl-CoA oxidase/dehydrogenase middle" evidence="7">
    <location>
        <begin position="120"/>
        <end position="217"/>
    </location>
</feature>
<dbReference type="InterPro" id="IPR046373">
    <property type="entry name" value="Acyl-CoA_Oxase/DH_mid-dom_sf"/>
</dbReference>
<dbReference type="InterPro" id="IPR006089">
    <property type="entry name" value="Acyl-CoA_DH_CS"/>
</dbReference>
<evidence type="ECO:0000259" key="7">
    <source>
        <dbReference type="Pfam" id="PF02770"/>
    </source>
</evidence>
<evidence type="ECO:0000256" key="5">
    <source>
        <dbReference type="RuleBase" id="RU362125"/>
    </source>
</evidence>
<name>A0A543DVL8_9PSEU</name>
<dbReference type="InterPro" id="IPR037069">
    <property type="entry name" value="AcylCoA_DH/ox_N_sf"/>
</dbReference>
<protein>
    <submittedName>
        <fullName evidence="9">Alkylation response protein AidB-like acyl-CoA dehydrogenase</fullName>
    </submittedName>
</protein>
<evidence type="ECO:0000256" key="4">
    <source>
        <dbReference type="ARBA" id="ARBA00022827"/>
    </source>
</evidence>
<keyword evidence="4 5" id="KW-0274">FAD</keyword>
<evidence type="ECO:0000313" key="9">
    <source>
        <dbReference type="EMBL" id="TQM13371.1"/>
    </source>
</evidence>
<evidence type="ECO:0000313" key="10">
    <source>
        <dbReference type="Proteomes" id="UP000315677"/>
    </source>
</evidence>
<dbReference type="Pfam" id="PF00441">
    <property type="entry name" value="Acyl-CoA_dh_1"/>
    <property type="match status" value="1"/>
</dbReference>
<sequence>MFLTEDQRSARDLARRFATERVAARAAEIDRDDAFPWDLYGEMAEIGLLGITLPEEFGGAAMDEVSMCLVLEELAAASGTVANAVLLAKLQSELITRAGDDEQRRRLVPAIAAGRRICLIAVTEPNAGTDVSGIGTGAERDGDGWVISGTKAFMTAGAVGDVAVVLARTDPAAGKRGFTTFLVEKSPDGDPSRGFVVGHKDELMGMRGLATAGIVLDGTRVPESAVLGVPGEGLPSVLRSFSNGRIVIASLALGLATGAMQASLAYAQEREAFGRPIGDQQAVQMMLADMATETGAARLLVHHAARLKDQGLPFAAEASMAKLFASDVAVRTASNAVQVHGGFGYTKESTVERIYRDSKLTQIYEGTNQIQRVIIARDALGARRPSPAADRPTVSS</sequence>
<gene>
    <name evidence="9" type="ORF">FB558_0104</name>
</gene>
<evidence type="ECO:0000256" key="3">
    <source>
        <dbReference type="ARBA" id="ARBA00022630"/>
    </source>
</evidence>
<accession>A0A543DVL8</accession>
<dbReference type="Gene3D" id="1.20.140.10">
    <property type="entry name" value="Butyryl-CoA Dehydrogenase, subunit A, domain 3"/>
    <property type="match status" value="1"/>
</dbReference>
<dbReference type="PROSITE" id="PS00073">
    <property type="entry name" value="ACYL_COA_DH_2"/>
    <property type="match status" value="1"/>
</dbReference>
<reference evidence="9 10" key="1">
    <citation type="submission" date="2019-06" db="EMBL/GenBank/DDBJ databases">
        <title>Sequencing the genomes of 1000 actinobacteria strains.</title>
        <authorList>
            <person name="Klenk H.-P."/>
        </authorList>
    </citation>
    <scope>NUCLEOTIDE SEQUENCE [LARGE SCALE GENOMIC DNA]</scope>
    <source>
        <strain evidence="9 10">DSM 45301</strain>
    </source>
</reference>
<dbReference type="Pfam" id="PF02771">
    <property type="entry name" value="Acyl-CoA_dh_N"/>
    <property type="match status" value="1"/>
</dbReference>
<dbReference type="Gene3D" id="1.10.540.10">
    <property type="entry name" value="Acyl-CoA dehydrogenase/oxidase, N-terminal domain"/>
    <property type="match status" value="1"/>
</dbReference>
<comment type="cofactor">
    <cofactor evidence="1 5">
        <name>FAD</name>
        <dbReference type="ChEBI" id="CHEBI:57692"/>
    </cofactor>
</comment>
<dbReference type="InterPro" id="IPR009075">
    <property type="entry name" value="AcylCo_DH/oxidase_C"/>
</dbReference>
<dbReference type="AlphaFoldDB" id="A0A543DVL8"/>
<dbReference type="PANTHER" id="PTHR43884">
    <property type="entry name" value="ACYL-COA DEHYDROGENASE"/>
    <property type="match status" value="1"/>
</dbReference>
<evidence type="ECO:0000259" key="6">
    <source>
        <dbReference type="Pfam" id="PF00441"/>
    </source>
</evidence>
<dbReference type="Proteomes" id="UP000315677">
    <property type="component" value="Unassembled WGS sequence"/>
</dbReference>
<dbReference type="Gene3D" id="2.40.110.10">
    <property type="entry name" value="Butyryl-CoA Dehydrogenase, subunit A, domain 2"/>
    <property type="match status" value="1"/>
</dbReference>
<keyword evidence="3 5" id="KW-0285">Flavoprotein</keyword>
<dbReference type="SUPFAM" id="SSF47203">
    <property type="entry name" value="Acyl-CoA dehydrogenase C-terminal domain-like"/>
    <property type="match status" value="1"/>
</dbReference>
<dbReference type="InterPro" id="IPR013786">
    <property type="entry name" value="AcylCoA_DH/ox_N"/>
</dbReference>
<dbReference type="GO" id="GO:0003995">
    <property type="term" value="F:acyl-CoA dehydrogenase activity"/>
    <property type="evidence" value="ECO:0007669"/>
    <property type="project" value="InterPro"/>
</dbReference>
<dbReference type="GO" id="GO:0050660">
    <property type="term" value="F:flavin adenine dinucleotide binding"/>
    <property type="evidence" value="ECO:0007669"/>
    <property type="project" value="InterPro"/>
</dbReference>
<dbReference type="SUPFAM" id="SSF56645">
    <property type="entry name" value="Acyl-CoA dehydrogenase NM domain-like"/>
    <property type="match status" value="1"/>
</dbReference>
<dbReference type="InterPro" id="IPR036250">
    <property type="entry name" value="AcylCo_DH-like_C"/>
</dbReference>
<dbReference type="PANTHER" id="PTHR43884:SF12">
    <property type="entry name" value="ISOVALERYL-COA DEHYDROGENASE, MITOCHONDRIAL-RELATED"/>
    <property type="match status" value="1"/>
</dbReference>
<dbReference type="InterPro" id="IPR009100">
    <property type="entry name" value="AcylCoA_DH/oxidase_NM_dom_sf"/>
</dbReference>
<dbReference type="EMBL" id="VFPA01000001">
    <property type="protein sequence ID" value="TQM13371.1"/>
    <property type="molecule type" value="Genomic_DNA"/>
</dbReference>
<organism evidence="9 10">
    <name type="scientific">Pseudonocardia kunmingensis</name>
    <dbReference type="NCBI Taxonomy" id="630975"/>
    <lineage>
        <taxon>Bacteria</taxon>
        <taxon>Bacillati</taxon>
        <taxon>Actinomycetota</taxon>
        <taxon>Actinomycetes</taxon>
        <taxon>Pseudonocardiales</taxon>
        <taxon>Pseudonocardiaceae</taxon>
        <taxon>Pseudonocardia</taxon>
    </lineage>
</organism>
<keyword evidence="5" id="KW-0560">Oxidoreductase</keyword>
<feature type="domain" description="Acyl-CoA dehydrogenase/oxidase N-terminal" evidence="8">
    <location>
        <begin position="4"/>
        <end position="114"/>
    </location>
</feature>
<evidence type="ECO:0000259" key="8">
    <source>
        <dbReference type="Pfam" id="PF02771"/>
    </source>
</evidence>
<evidence type="ECO:0000256" key="1">
    <source>
        <dbReference type="ARBA" id="ARBA00001974"/>
    </source>
</evidence>
<dbReference type="InterPro" id="IPR006091">
    <property type="entry name" value="Acyl-CoA_Oxase/DH_mid-dom"/>
</dbReference>